<keyword evidence="3" id="KW-1185">Reference proteome</keyword>
<accession>A0A2P7ZE88</accession>
<keyword evidence="1" id="KW-0732">Signal</keyword>
<comment type="caution">
    <text evidence="2">The sequence shown here is derived from an EMBL/GenBank/DDBJ whole genome shotgun (WGS) entry which is preliminary data.</text>
</comment>
<evidence type="ECO:0000256" key="1">
    <source>
        <dbReference type="SAM" id="SignalP"/>
    </source>
</evidence>
<protein>
    <submittedName>
        <fullName evidence="2">Uncharacterized protein</fullName>
    </submittedName>
</protein>
<evidence type="ECO:0000313" key="3">
    <source>
        <dbReference type="Proteomes" id="UP000243723"/>
    </source>
</evidence>
<dbReference type="OrthoDB" id="185373at2759"/>
<gene>
    <name evidence="2" type="ORF">B9Z65_5515</name>
</gene>
<name>A0A2P7ZE88_9PEZI</name>
<dbReference type="Proteomes" id="UP000243723">
    <property type="component" value="Unassembled WGS sequence"/>
</dbReference>
<evidence type="ECO:0000313" key="2">
    <source>
        <dbReference type="EMBL" id="PSK46547.1"/>
    </source>
</evidence>
<reference evidence="2 3" key="1">
    <citation type="submission" date="2017-05" db="EMBL/GenBank/DDBJ databases">
        <title>Draft genome sequence of Elsinoe australis.</title>
        <authorList>
            <person name="Cheng Q."/>
        </authorList>
    </citation>
    <scope>NUCLEOTIDE SEQUENCE [LARGE SCALE GENOMIC DNA]</scope>
    <source>
        <strain evidence="2 3">NL1</strain>
    </source>
</reference>
<dbReference type="EMBL" id="NHZQ01000236">
    <property type="protein sequence ID" value="PSK46547.1"/>
    <property type="molecule type" value="Genomic_DNA"/>
</dbReference>
<feature type="chain" id="PRO_5015146801" evidence="1">
    <location>
        <begin position="29"/>
        <end position="618"/>
    </location>
</feature>
<organism evidence="2 3">
    <name type="scientific">Elsinoe australis</name>
    <dbReference type="NCBI Taxonomy" id="40998"/>
    <lineage>
        <taxon>Eukaryota</taxon>
        <taxon>Fungi</taxon>
        <taxon>Dikarya</taxon>
        <taxon>Ascomycota</taxon>
        <taxon>Pezizomycotina</taxon>
        <taxon>Dothideomycetes</taxon>
        <taxon>Dothideomycetidae</taxon>
        <taxon>Myriangiales</taxon>
        <taxon>Elsinoaceae</taxon>
        <taxon>Elsinoe</taxon>
    </lineage>
</organism>
<feature type="signal peptide" evidence="1">
    <location>
        <begin position="1"/>
        <end position="28"/>
    </location>
</feature>
<sequence>MTTGTHRNPAHATHFIIFLRSLVLDVQNGHLPASPAANASLLSLFKEFKLLDEGWALWLWLRKQGLEHLDEAVYAEAIELAAEMLRPAQETEMMFKDFLEHFPGMFLEYHLSYNAVLTNPRQTFPVNQVPRRLLKAMAKARLLSGNTRHAYLTLDSSLRLIPAALDLRDFEDFIIHRPLPESFRLFHVACRYTKSSRQDLCNAVFDKIRPFVQKDTHLYSIAARASIRLMYVYLASLQAPSQRNFANLLYTILRIFSLPEFTSLPAADKDVISDILFPPIKDLVEVFEKYGSVQSIMAVNYLLGAFGQRTHNRAGIEYTLQLKSQHEIPSGSSGSTSSVLIQAAGNIGDRNLMEAAWQQLREEQGGARNDGEWITLAESATKCDAVDFLETELERFGLNGQKEDFLSKARHKIDRNTMSETDSPESSARLREIAQLIRDDIEIFVGLLNTNGKPPLRPHDVPATLGVPLGFQGRGCSYEDVKQFYNQVATGKATGPLLDLPASSDGQSYGSVGKVNGRAVDEMRCQDWVSINELLILAEDYDKYYDSREKDFQVRGQASKRDVLWTGHASARLRRSRSFGLSDLWPVEREKLGDIEYLVESRPTVDIETVKRVRGLSD</sequence>
<dbReference type="AlphaFoldDB" id="A0A2P7ZE88"/>
<proteinExistence type="predicted"/>